<dbReference type="PANTHER" id="PTHR23504:SF115">
    <property type="entry name" value="MULTIDRUG RESISTANCE PROTEIN 2"/>
    <property type="match status" value="1"/>
</dbReference>
<dbReference type="PANTHER" id="PTHR23504">
    <property type="entry name" value="MAJOR FACILITATOR SUPERFAMILY DOMAIN-CONTAINING PROTEIN 10"/>
    <property type="match status" value="1"/>
</dbReference>
<keyword evidence="3 6" id="KW-0812">Transmembrane</keyword>
<evidence type="ECO:0000256" key="6">
    <source>
        <dbReference type="SAM" id="Phobius"/>
    </source>
</evidence>
<feature type="domain" description="Major facilitator superfamily (MFS) profile" evidence="7">
    <location>
        <begin position="1"/>
        <end position="376"/>
    </location>
</feature>
<dbReference type="SUPFAM" id="SSF103473">
    <property type="entry name" value="MFS general substrate transporter"/>
    <property type="match status" value="1"/>
</dbReference>
<feature type="transmembrane region" description="Helical" evidence="6">
    <location>
        <begin position="199"/>
        <end position="223"/>
    </location>
</feature>
<dbReference type="InterPro" id="IPR011701">
    <property type="entry name" value="MFS"/>
</dbReference>
<dbReference type="Proteomes" id="UP000253314">
    <property type="component" value="Unassembled WGS sequence"/>
</dbReference>
<evidence type="ECO:0000256" key="2">
    <source>
        <dbReference type="ARBA" id="ARBA00022448"/>
    </source>
</evidence>
<evidence type="ECO:0000256" key="1">
    <source>
        <dbReference type="ARBA" id="ARBA00004651"/>
    </source>
</evidence>
<feature type="transmembrane region" description="Helical" evidence="6">
    <location>
        <begin position="34"/>
        <end position="51"/>
    </location>
</feature>
<keyword evidence="5 6" id="KW-0472">Membrane</keyword>
<feature type="transmembrane region" description="Helical" evidence="6">
    <location>
        <begin position="91"/>
        <end position="109"/>
    </location>
</feature>
<feature type="transmembrane region" description="Helical" evidence="6">
    <location>
        <begin position="352"/>
        <end position="368"/>
    </location>
</feature>
<dbReference type="PROSITE" id="PS50850">
    <property type="entry name" value="MFS"/>
    <property type="match status" value="1"/>
</dbReference>
<sequence>MVNLFIVMTGIGLVVPILPYYVQSFDADGKVLGMLIASYAFMQFLFAPLWGRLSDKYGRKPMVAVGMFGFAIAEFIFASASGIWMLFLSRMLAGIFGSALLPTAMAYIADITPNEKRGQGMGIMGAAMGLGFVIGPALGGWLAEYSLSLPFFTAGCAGLLGGLVALFALKESLLKEHRIHLDERENQFIQIARALKSPVGFLLILVLILSFGLANFQSIFGFYALRKFGYSPSQVGVIITIVGLVGTAAQGALVGRLTSKFGEERVVTGALLLSAFGFIIMTLAFDFITILLTTCTFFLGNSLLRPSVNALISKLAGNRQGMIMGLNNSFMSLGNVIGPLAAGALFEVNIHIPYLLGAFVMVIGFIATKRWISKHPKKEVVQF</sequence>
<dbReference type="GO" id="GO:0005886">
    <property type="term" value="C:plasma membrane"/>
    <property type="evidence" value="ECO:0007669"/>
    <property type="project" value="UniProtKB-SubCell"/>
</dbReference>
<gene>
    <name evidence="8" type="ORF">DS031_11945</name>
</gene>
<dbReference type="InterPro" id="IPR001958">
    <property type="entry name" value="Tet-R_TetA/multi-R_MdtG-like"/>
</dbReference>
<evidence type="ECO:0000313" key="8">
    <source>
        <dbReference type="EMBL" id="RBW69398.1"/>
    </source>
</evidence>
<dbReference type="Gene3D" id="1.20.1250.20">
    <property type="entry name" value="MFS general substrate transporter like domains"/>
    <property type="match status" value="1"/>
</dbReference>
<evidence type="ECO:0000313" key="9">
    <source>
        <dbReference type="Proteomes" id="UP000253314"/>
    </source>
</evidence>
<evidence type="ECO:0000256" key="5">
    <source>
        <dbReference type="ARBA" id="ARBA00023136"/>
    </source>
</evidence>
<feature type="transmembrane region" description="Helical" evidence="6">
    <location>
        <begin position="63"/>
        <end position="85"/>
    </location>
</feature>
<feature type="transmembrane region" description="Helical" evidence="6">
    <location>
        <begin position="235"/>
        <end position="254"/>
    </location>
</feature>
<keyword evidence="9" id="KW-1185">Reference proteome</keyword>
<accession>A0A366XUZ8</accession>
<evidence type="ECO:0000259" key="7">
    <source>
        <dbReference type="PROSITE" id="PS50850"/>
    </source>
</evidence>
<keyword evidence="4 6" id="KW-1133">Transmembrane helix</keyword>
<dbReference type="GO" id="GO:0022857">
    <property type="term" value="F:transmembrane transporter activity"/>
    <property type="evidence" value="ECO:0007669"/>
    <property type="project" value="InterPro"/>
</dbReference>
<feature type="transmembrane region" description="Helical" evidence="6">
    <location>
        <begin position="149"/>
        <end position="169"/>
    </location>
</feature>
<comment type="caution">
    <text evidence="8">The sequence shown here is derived from an EMBL/GenBank/DDBJ whole genome shotgun (WGS) entry which is preliminary data.</text>
</comment>
<organism evidence="8 9">
    <name type="scientific">Bacillus taeanensis</name>
    <dbReference type="NCBI Taxonomy" id="273032"/>
    <lineage>
        <taxon>Bacteria</taxon>
        <taxon>Bacillati</taxon>
        <taxon>Bacillota</taxon>
        <taxon>Bacilli</taxon>
        <taxon>Bacillales</taxon>
        <taxon>Bacillaceae</taxon>
        <taxon>Bacillus</taxon>
    </lineage>
</organism>
<dbReference type="PRINTS" id="PR01035">
    <property type="entry name" value="TCRTETA"/>
</dbReference>
<proteinExistence type="predicted"/>
<evidence type="ECO:0000256" key="3">
    <source>
        <dbReference type="ARBA" id="ARBA00022692"/>
    </source>
</evidence>
<dbReference type="EMBL" id="QOCW01000011">
    <property type="protein sequence ID" value="RBW69398.1"/>
    <property type="molecule type" value="Genomic_DNA"/>
</dbReference>
<dbReference type="OrthoDB" id="9793283at2"/>
<dbReference type="AlphaFoldDB" id="A0A366XUZ8"/>
<feature type="transmembrane region" description="Helical" evidence="6">
    <location>
        <begin position="266"/>
        <end position="285"/>
    </location>
</feature>
<protein>
    <submittedName>
        <fullName evidence="8">MFS transporter</fullName>
    </submittedName>
</protein>
<dbReference type="InterPro" id="IPR036259">
    <property type="entry name" value="MFS_trans_sf"/>
</dbReference>
<reference evidence="8 9" key="1">
    <citation type="submission" date="2018-07" db="EMBL/GenBank/DDBJ databases">
        <title>Lottiidibacillus patelloidae gen. nov., sp. nov., isolated from the intestinal tract of a marine limpet and the reclassification of B. taeanensis BH030017T, B. algicola KMM 3737T and B. hwajinpoensis SW-72T as genus Lottiidibacillus.</title>
        <authorList>
            <person name="Liu R."/>
            <person name="Huang Z."/>
        </authorList>
    </citation>
    <scope>NUCLEOTIDE SEQUENCE [LARGE SCALE GENOMIC DNA]</scope>
    <source>
        <strain evidence="8 9">BH030017</strain>
    </source>
</reference>
<name>A0A366XUZ8_9BACI</name>
<comment type="subcellular location">
    <subcellularLocation>
        <location evidence="1">Cell membrane</location>
        <topology evidence="1">Multi-pass membrane protein</topology>
    </subcellularLocation>
</comment>
<dbReference type="InterPro" id="IPR020846">
    <property type="entry name" value="MFS_dom"/>
</dbReference>
<keyword evidence="2" id="KW-0813">Transport</keyword>
<dbReference type="Pfam" id="PF07690">
    <property type="entry name" value="MFS_1"/>
    <property type="match status" value="1"/>
</dbReference>
<evidence type="ECO:0000256" key="4">
    <source>
        <dbReference type="ARBA" id="ARBA00022989"/>
    </source>
</evidence>
<feature type="transmembrane region" description="Helical" evidence="6">
    <location>
        <begin position="121"/>
        <end position="143"/>
    </location>
</feature>